<keyword evidence="1" id="KW-0328">Glycosyltransferase</keyword>
<sequence length="306" mass="35756">MSVENSKVSFIVPIFNVDPYLKASLDSIAHQTYQNFEVIMIDDGSTDHSELIAKSYARKDSRFEYIKTKNNGQSHARNIGLSRVKGKFISFVDPDDSLEKNFLKNLINAFDDDTLIASYLFPSTKYNKHSISKKITVDDFFSMMFSGIIGTVVWNKLFRANILEKVRFPEGQVHEEIEFFRQILHVINDYEVVVVNEKHQYRYREVRKGNTKSTFDPKRIVGAKDETNLILDLKKMQKSKSVEVVNLDTLVFLKNFIQEVDDIDFKKEAVTIFDELYAHVNKVKLFFIKPIWLLSIVKFRLRQRNE</sequence>
<dbReference type="Pfam" id="PF00535">
    <property type="entry name" value="Glycos_transf_2"/>
    <property type="match status" value="1"/>
</dbReference>
<dbReference type="PANTHER" id="PTHR22916">
    <property type="entry name" value="GLYCOSYLTRANSFERASE"/>
    <property type="match status" value="1"/>
</dbReference>
<evidence type="ECO:0000259" key="3">
    <source>
        <dbReference type="Pfam" id="PF00535"/>
    </source>
</evidence>
<dbReference type="RefSeq" id="WP_260163351.1">
    <property type="nucleotide sequence ID" value="NZ_CP185977.1"/>
</dbReference>
<dbReference type="SUPFAM" id="SSF53448">
    <property type="entry name" value="Nucleotide-diphospho-sugar transferases"/>
    <property type="match status" value="1"/>
</dbReference>
<organism evidence="4">
    <name type="scientific">Leuconostoc mesenteroides</name>
    <dbReference type="NCBI Taxonomy" id="1245"/>
    <lineage>
        <taxon>Bacteria</taxon>
        <taxon>Bacillati</taxon>
        <taxon>Bacillota</taxon>
        <taxon>Bacilli</taxon>
        <taxon>Lactobacillales</taxon>
        <taxon>Lactobacillaceae</taxon>
        <taxon>Leuconostoc</taxon>
    </lineage>
</organism>
<evidence type="ECO:0000256" key="1">
    <source>
        <dbReference type="ARBA" id="ARBA00022676"/>
    </source>
</evidence>
<dbReference type="GO" id="GO:0016757">
    <property type="term" value="F:glycosyltransferase activity"/>
    <property type="evidence" value="ECO:0007669"/>
    <property type="project" value="UniProtKB-KW"/>
</dbReference>
<dbReference type="Gene3D" id="3.90.550.10">
    <property type="entry name" value="Spore Coat Polysaccharide Biosynthesis Protein SpsA, Chain A"/>
    <property type="match status" value="1"/>
</dbReference>
<dbReference type="PANTHER" id="PTHR22916:SF51">
    <property type="entry name" value="GLYCOSYLTRANSFERASE EPSH-RELATED"/>
    <property type="match status" value="1"/>
</dbReference>
<reference evidence="4" key="1">
    <citation type="journal article" date="2020" name="FEMS Microbiol. Lett.">
        <title>Screening for texturing Leuconostoc and genomics behind polysaccharide production.</title>
        <authorList>
            <person name="Poulsen V.K."/>
            <person name="Koza A."/>
            <person name="Al-Nakeeb K."/>
            <person name="Oeregaard G."/>
        </authorList>
    </citation>
    <scope>NUCLEOTIDE SEQUENCE</scope>
    <source>
        <strain evidence="4">Ln7</strain>
    </source>
</reference>
<dbReference type="AlphaFoldDB" id="A0A7S6VG32"/>
<dbReference type="InterPro" id="IPR029044">
    <property type="entry name" value="Nucleotide-diphossugar_trans"/>
</dbReference>
<name>A0A7S6VG32_LEUME</name>
<evidence type="ECO:0000256" key="2">
    <source>
        <dbReference type="ARBA" id="ARBA00022679"/>
    </source>
</evidence>
<protein>
    <submittedName>
        <fullName evidence="4">GT</fullName>
    </submittedName>
</protein>
<dbReference type="EMBL" id="MT799693">
    <property type="protein sequence ID" value="QOW38003.1"/>
    <property type="molecule type" value="Genomic_DNA"/>
</dbReference>
<dbReference type="CDD" id="cd00761">
    <property type="entry name" value="Glyco_tranf_GTA_type"/>
    <property type="match status" value="1"/>
</dbReference>
<accession>A0A7S6VG32</accession>
<evidence type="ECO:0000313" key="4">
    <source>
        <dbReference type="EMBL" id="QOW38003.1"/>
    </source>
</evidence>
<dbReference type="InterPro" id="IPR001173">
    <property type="entry name" value="Glyco_trans_2-like"/>
</dbReference>
<keyword evidence="2" id="KW-0808">Transferase</keyword>
<feature type="domain" description="Glycosyltransferase 2-like" evidence="3">
    <location>
        <begin position="9"/>
        <end position="137"/>
    </location>
</feature>
<proteinExistence type="predicted"/>